<evidence type="ECO:0000259" key="4">
    <source>
        <dbReference type="Pfam" id="PF04825"/>
    </source>
</evidence>
<dbReference type="Pfam" id="PF04825">
    <property type="entry name" value="Rad21_Rec8_N"/>
    <property type="match status" value="1"/>
</dbReference>
<feature type="region of interest" description="Disordered" evidence="3">
    <location>
        <begin position="225"/>
        <end position="408"/>
    </location>
</feature>
<feature type="domain" description="Rad21/Rec8-like protein N-terminal" evidence="4">
    <location>
        <begin position="1"/>
        <end position="100"/>
    </location>
</feature>
<evidence type="ECO:0000256" key="1">
    <source>
        <dbReference type="ARBA" id="ARBA00004123"/>
    </source>
</evidence>
<dbReference type="Ensembl" id="ENSTNIT00000011072.1">
    <property type="protein sequence ID" value="ENSTNIP00000010890.1"/>
    <property type="gene ID" value="ENSTNIG00000008066.1"/>
</dbReference>
<dbReference type="OMA" id="KINMVEN"/>
<protein>
    <recommendedName>
        <fullName evidence="4">Rad21/Rec8-like protein N-terminal domain-containing protein</fullName>
    </recommendedName>
</protein>
<keyword evidence="2" id="KW-0539">Nucleus</keyword>
<feature type="region of interest" description="Disordered" evidence="3">
    <location>
        <begin position="146"/>
        <end position="170"/>
    </location>
</feature>
<reference evidence="5" key="3">
    <citation type="submission" date="2025-09" db="UniProtKB">
        <authorList>
            <consortium name="Ensembl"/>
        </authorList>
    </citation>
    <scope>IDENTIFICATION</scope>
</reference>
<evidence type="ECO:0000313" key="5">
    <source>
        <dbReference type="Ensembl" id="ENSTNIP00000010890.1"/>
    </source>
</evidence>
<evidence type="ECO:0000256" key="3">
    <source>
        <dbReference type="SAM" id="MobiDB-lite"/>
    </source>
</evidence>
<feature type="compositionally biased region" description="Basic and acidic residues" evidence="3">
    <location>
        <begin position="376"/>
        <end position="408"/>
    </location>
</feature>
<dbReference type="InterPro" id="IPR039781">
    <property type="entry name" value="Rad21/Rec8-like"/>
</dbReference>
<dbReference type="InParanoid" id="H3CRK6"/>
<evidence type="ECO:0000256" key="2">
    <source>
        <dbReference type="ARBA" id="ARBA00023242"/>
    </source>
</evidence>
<reference evidence="6" key="1">
    <citation type="journal article" date="2004" name="Nature">
        <title>Genome duplication in the teleost fish Tetraodon nigroviridis reveals the early vertebrate proto-karyotype.</title>
        <authorList>
            <person name="Jaillon O."/>
            <person name="Aury J.-M."/>
            <person name="Brunet F."/>
            <person name="Petit J.-L."/>
            <person name="Stange-Thomann N."/>
            <person name="Mauceli E."/>
            <person name="Bouneau L."/>
            <person name="Fischer C."/>
            <person name="Ozouf-Costaz C."/>
            <person name="Bernot A."/>
            <person name="Nicaud S."/>
            <person name="Jaffe D."/>
            <person name="Fisher S."/>
            <person name="Lutfalla G."/>
            <person name="Dossat C."/>
            <person name="Segurens B."/>
            <person name="Dasilva C."/>
            <person name="Salanoubat M."/>
            <person name="Levy M."/>
            <person name="Boudet N."/>
            <person name="Castellano S."/>
            <person name="Anthouard V."/>
            <person name="Jubin C."/>
            <person name="Castelli V."/>
            <person name="Katinka M."/>
            <person name="Vacherie B."/>
            <person name="Biemont C."/>
            <person name="Skalli Z."/>
            <person name="Cattolico L."/>
            <person name="Poulain J."/>
            <person name="De Berardinis V."/>
            <person name="Cruaud C."/>
            <person name="Duprat S."/>
            <person name="Brottier P."/>
            <person name="Coutanceau J.-P."/>
            <person name="Gouzy J."/>
            <person name="Parra G."/>
            <person name="Lardier G."/>
            <person name="Chapple C."/>
            <person name="McKernan K.J."/>
            <person name="McEwan P."/>
            <person name="Bosak S."/>
            <person name="Kellis M."/>
            <person name="Volff J.-N."/>
            <person name="Guigo R."/>
            <person name="Zody M.C."/>
            <person name="Mesirov J."/>
            <person name="Lindblad-Toh K."/>
            <person name="Birren B."/>
            <person name="Nusbaum C."/>
            <person name="Kahn D."/>
            <person name="Robinson-Rechavi M."/>
            <person name="Laudet V."/>
            <person name="Schachter V."/>
            <person name="Quetier F."/>
            <person name="Saurin W."/>
            <person name="Scarpelli C."/>
            <person name="Wincker P."/>
            <person name="Lander E.S."/>
            <person name="Weissenbach J."/>
            <person name="Roest Crollius H."/>
        </authorList>
    </citation>
    <scope>NUCLEOTIDE SEQUENCE [LARGE SCALE GENOMIC DNA]</scope>
</reference>
<comment type="subcellular location">
    <subcellularLocation>
        <location evidence="1">Nucleus</location>
    </subcellularLocation>
</comment>
<organism evidence="5 6">
    <name type="scientific">Tetraodon nigroviridis</name>
    <name type="common">Spotted green pufferfish</name>
    <name type="synonym">Chelonodon nigroviridis</name>
    <dbReference type="NCBI Taxonomy" id="99883"/>
    <lineage>
        <taxon>Eukaryota</taxon>
        <taxon>Metazoa</taxon>
        <taxon>Chordata</taxon>
        <taxon>Craniata</taxon>
        <taxon>Vertebrata</taxon>
        <taxon>Euteleostomi</taxon>
        <taxon>Actinopterygii</taxon>
        <taxon>Neopterygii</taxon>
        <taxon>Teleostei</taxon>
        <taxon>Neoteleostei</taxon>
        <taxon>Acanthomorphata</taxon>
        <taxon>Eupercaria</taxon>
        <taxon>Tetraodontiformes</taxon>
        <taxon>Tetradontoidea</taxon>
        <taxon>Tetraodontidae</taxon>
        <taxon>Tetraodon</taxon>
    </lineage>
</organism>
<name>H3CRK6_TETNG</name>
<dbReference type="STRING" id="99883.ENSTNIP00000010890"/>
<dbReference type="PANTHER" id="PTHR12585">
    <property type="entry name" value="SCC1 / RAD21 FAMILY MEMBER"/>
    <property type="match status" value="1"/>
</dbReference>
<dbReference type="InterPro" id="IPR006910">
    <property type="entry name" value="Rad21_Rec8_N"/>
</dbReference>
<dbReference type="GeneTree" id="ENSGT00390000011379"/>
<dbReference type="PANTHER" id="PTHR12585:SF27">
    <property type="entry name" value="MEIOTIC RECOMBINATION PROTEIN REC8 HOMOLOG"/>
    <property type="match status" value="1"/>
</dbReference>
<accession>H3CRK6</accession>
<reference evidence="5" key="2">
    <citation type="submission" date="2025-08" db="UniProtKB">
        <authorList>
            <consortium name="Ensembl"/>
        </authorList>
    </citation>
    <scope>IDENTIFICATION</scope>
</reference>
<dbReference type="GO" id="GO:0006302">
    <property type="term" value="P:double-strand break repair"/>
    <property type="evidence" value="ECO:0007669"/>
    <property type="project" value="TreeGrafter"/>
</dbReference>
<dbReference type="GO" id="GO:0005634">
    <property type="term" value="C:nucleus"/>
    <property type="evidence" value="ECO:0007669"/>
    <property type="project" value="UniProtKB-SubCell"/>
</dbReference>
<sequence>MFYYPVVLKRHTGCFSTIWLVATKAIRIPRRDFLKVDVKNTCNHIMNYVLEQFSLYLSSQLQYGLVLVFHRQCVILLEDLQSIVSQLVKQKTSKKIDMEDPGRQVLDIPDALLLLEETEGALDPLFGVLQDVWLSPGFFAKVAGRETRDREPGSHRLCPASPPDLTASPDTITLRDVQPVSIPLHRAQFEGEELVDQHRDTLDFLLAQTDHFPEGDLELLRQEREVEKPTAGSSVDAGLMPLEDTGLSAPPAEQRTPVSIPMPPPPPSEAKRRETPAPQVQEEGGIPATSIRPQDRPPQLIFFDPVTQVPPEDIQRQIDDPQFETRSLPLPPSSPRRRRSAAELLNNPCTSAASRHPSARLYFQGCDGNNLFKNKPVKEREPSSESADSERERQRGGQRSEREVSREI</sequence>
<keyword evidence="6" id="KW-1185">Reference proteome</keyword>
<dbReference type="GO" id="GO:0003682">
    <property type="term" value="F:chromatin binding"/>
    <property type="evidence" value="ECO:0007669"/>
    <property type="project" value="TreeGrafter"/>
</dbReference>
<dbReference type="Proteomes" id="UP000007303">
    <property type="component" value="Unassembled WGS sequence"/>
</dbReference>
<dbReference type="GO" id="GO:0030893">
    <property type="term" value="C:meiotic cohesin complex"/>
    <property type="evidence" value="ECO:0007669"/>
    <property type="project" value="TreeGrafter"/>
</dbReference>
<dbReference type="AlphaFoldDB" id="H3CRK6"/>
<proteinExistence type="predicted"/>
<dbReference type="HOGENOM" id="CLU_036680_1_0_1"/>
<evidence type="ECO:0000313" key="6">
    <source>
        <dbReference type="Proteomes" id="UP000007303"/>
    </source>
</evidence>
<dbReference type="GO" id="GO:0051177">
    <property type="term" value="P:meiotic sister chromatid cohesion"/>
    <property type="evidence" value="ECO:0007669"/>
    <property type="project" value="TreeGrafter"/>
</dbReference>